<feature type="compositionally biased region" description="Basic residues" evidence="1">
    <location>
        <begin position="272"/>
        <end position="286"/>
    </location>
</feature>
<feature type="compositionally biased region" description="Polar residues" evidence="1">
    <location>
        <begin position="245"/>
        <end position="267"/>
    </location>
</feature>
<evidence type="ECO:0000313" key="3">
    <source>
        <dbReference type="Proteomes" id="UP001313282"/>
    </source>
</evidence>
<keyword evidence="3" id="KW-1185">Reference proteome</keyword>
<comment type="caution">
    <text evidence="2">The sequence shown here is derived from an EMBL/GenBank/DDBJ whole genome shotgun (WGS) entry which is preliminary data.</text>
</comment>
<evidence type="ECO:0000256" key="1">
    <source>
        <dbReference type="SAM" id="MobiDB-lite"/>
    </source>
</evidence>
<gene>
    <name evidence="2" type="ORF">TWF718_009696</name>
</gene>
<name>A0AAN8MU47_9PEZI</name>
<feature type="region of interest" description="Disordered" evidence="1">
    <location>
        <begin position="212"/>
        <end position="289"/>
    </location>
</feature>
<protein>
    <submittedName>
        <fullName evidence="2">Uncharacterized protein</fullName>
    </submittedName>
</protein>
<feature type="compositionally biased region" description="Polar residues" evidence="1">
    <location>
        <begin position="18"/>
        <end position="28"/>
    </location>
</feature>
<dbReference type="Proteomes" id="UP001313282">
    <property type="component" value="Unassembled WGS sequence"/>
</dbReference>
<feature type="compositionally biased region" description="Basic and acidic residues" evidence="1">
    <location>
        <begin position="231"/>
        <end position="240"/>
    </location>
</feature>
<reference evidence="2 3" key="1">
    <citation type="submission" date="2019-10" db="EMBL/GenBank/DDBJ databases">
        <authorList>
            <person name="Palmer J.M."/>
        </authorList>
    </citation>
    <scope>NUCLEOTIDE SEQUENCE [LARGE SCALE GENOMIC DNA]</scope>
    <source>
        <strain evidence="2 3">TWF718</strain>
    </source>
</reference>
<proteinExistence type="predicted"/>
<dbReference type="AlphaFoldDB" id="A0AAN8MU47"/>
<evidence type="ECO:0000313" key="2">
    <source>
        <dbReference type="EMBL" id="KAK6336908.1"/>
    </source>
</evidence>
<feature type="region of interest" description="Disordered" evidence="1">
    <location>
        <begin position="18"/>
        <end position="63"/>
    </location>
</feature>
<dbReference type="EMBL" id="JAVHNR010000007">
    <property type="protein sequence ID" value="KAK6336908.1"/>
    <property type="molecule type" value="Genomic_DNA"/>
</dbReference>
<sequence length="340" mass="36117">MLPASFWVIQDQSGSLRYHEPSSSQIVTRRSPPTPLSPCRKARGTENNTPEPSPKHDFALDSFSSSSTEDLNYIRSSKPSMRAAAAILSSVQNSAAPLVATNLATGGPLNSTQGADTKYSFGPLLSESFNSTVTGDSSREASRQPSTPPRDIITSSRVREESDYIANTPSTPDEEANSDKVKPLEFPRPASPLEEDDARCNGAKEECIFCASISEGSGSPQGPTEAGLLERIGERAKEGDEASGDANTVDASDKSQAPSGPSSTPCSAPSPRSRKNTPGKTSKLRTHSLDGSLVDELADICPPPTKKDLRVGRSIDPEFQDDLVAISLDGVRNLTIEHSS</sequence>
<feature type="region of interest" description="Disordered" evidence="1">
    <location>
        <begin position="130"/>
        <end position="198"/>
    </location>
</feature>
<accession>A0AAN8MU47</accession>
<organism evidence="2 3">
    <name type="scientific">Orbilia javanica</name>
    <dbReference type="NCBI Taxonomy" id="47235"/>
    <lineage>
        <taxon>Eukaryota</taxon>
        <taxon>Fungi</taxon>
        <taxon>Dikarya</taxon>
        <taxon>Ascomycota</taxon>
        <taxon>Pezizomycotina</taxon>
        <taxon>Orbiliomycetes</taxon>
        <taxon>Orbiliales</taxon>
        <taxon>Orbiliaceae</taxon>
        <taxon>Orbilia</taxon>
    </lineage>
</organism>